<name>U7QQE4_PHOTE</name>
<dbReference type="EMBL" id="AXDT01000509">
    <property type="protein sequence ID" value="ERT10194.1"/>
    <property type="molecule type" value="Genomic_DNA"/>
</dbReference>
<keyword evidence="2" id="KW-1185">Reference proteome</keyword>
<protein>
    <submittedName>
        <fullName evidence="1">Uncharacterized protein</fullName>
    </submittedName>
</protein>
<reference evidence="1 2" key="1">
    <citation type="submission" date="2013-10" db="EMBL/GenBank/DDBJ databases">
        <title>Whole Genome Shotgun Sequence of Photorhabdus temperata J3.</title>
        <authorList>
            <person name="Park G.-S."/>
            <person name="Hong S.-J."/>
            <person name="Shin J.-H."/>
        </authorList>
    </citation>
    <scope>NUCLEOTIDE SEQUENCE [LARGE SCALE GENOMIC DNA]</scope>
    <source>
        <strain evidence="1 2">J3</strain>
    </source>
</reference>
<gene>
    <name evidence="1" type="ORF">O185_26600</name>
</gene>
<evidence type="ECO:0000313" key="2">
    <source>
        <dbReference type="Proteomes" id="UP000017133"/>
    </source>
</evidence>
<evidence type="ECO:0000313" key="1">
    <source>
        <dbReference type="EMBL" id="ERT10194.1"/>
    </source>
</evidence>
<sequence>MQHNNDKSNPVRIRLNHLFADFVIRISYKRLFNWLIKKFNPQLKTLLKSVCFLNILPC</sequence>
<organism evidence="1 2">
    <name type="scientific">Photorhabdus temperata J3</name>
    <dbReference type="NCBI Taxonomy" id="1389415"/>
    <lineage>
        <taxon>Bacteria</taxon>
        <taxon>Pseudomonadati</taxon>
        <taxon>Pseudomonadota</taxon>
        <taxon>Gammaproteobacteria</taxon>
        <taxon>Enterobacterales</taxon>
        <taxon>Morganellaceae</taxon>
        <taxon>Photorhabdus</taxon>
    </lineage>
</organism>
<proteinExistence type="predicted"/>
<accession>U7QQE4</accession>
<dbReference type="PATRIC" id="fig|1389415.4.peg.5184"/>
<comment type="caution">
    <text evidence="1">The sequence shown here is derived from an EMBL/GenBank/DDBJ whole genome shotgun (WGS) entry which is preliminary data.</text>
</comment>
<dbReference type="Proteomes" id="UP000017133">
    <property type="component" value="Unassembled WGS sequence"/>
</dbReference>
<dbReference type="AlphaFoldDB" id="U7QQE4"/>